<protein>
    <submittedName>
        <fullName evidence="1">Uncharacterized protein</fullName>
    </submittedName>
</protein>
<gene>
    <name evidence="1" type="ORF">BAE44_0016500</name>
</gene>
<reference evidence="1 2" key="1">
    <citation type="submission" date="2016-09" db="EMBL/GenBank/DDBJ databases">
        <title>The draft genome of Dichanthelium oligosanthes: A C3 panicoid grass species.</title>
        <authorList>
            <person name="Studer A.J."/>
            <person name="Schnable J.C."/>
            <person name="Brutnell T.P."/>
        </authorList>
    </citation>
    <scope>NUCLEOTIDE SEQUENCE [LARGE SCALE GENOMIC DNA]</scope>
    <source>
        <strain evidence="2">cv. Kellogg 1175</strain>
        <tissue evidence="1">Leaf</tissue>
    </source>
</reference>
<name>A0A1E5VBF6_9POAL</name>
<proteinExistence type="predicted"/>
<sequence length="158" mass="16471">MASAAKALAWVGSSLLGRLLVSPSPPLLHAELPVARLQAHVPLPSPAVDGYEAEAVERLTSIPGEISFPWASSRSASSFGVLVGSPTMHLCLAEGACSVQKPRVTASVASMPPPVPVCSPLLVAPDLNAGVDTSLDDALNVFDKIGTRYTFFPFNFTC</sequence>
<dbReference type="STRING" id="888268.A0A1E5VBF6"/>
<evidence type="ECO:0000313" key="2">
    <source>
        <dbReference type="Proteomes" id="UP000095767"/>
    </source>
</evidence>
<evidence type="ECO:0000313" key="1">
    <source>
        <dbReference type="EMBL" id="OEL22482.1"/>
    </source>
</evidence>
<keyword evidence="2" id="KW-1185">Reference proteome</keyword>
<comment type="caution">
    <text evidence="1">The sequence shown here is derived from an EMBL/GenBank/DDBJ whole genome shotgun (WGS) entry which is preliminary data.</text>
</comment>
<dbReference type="AlphaFoldDB" id="A0A1E5VBF6"/>
<organism evidence="1 2">
    <name type="scientific">Dichanthelium oligosanthes</name>
    <dbReference type="NCBI Taxonomy" id="888268"/>
    <lineage>
        <taxon>Eukaryota</taxon>
        <taxon>Viridiplantae</taxon>
        <taxon>Streptophyta</taxon>
        <taxon>Embryophyta</taxon>
        <taxon>Tracheophyta</taxon>
        <taxon>Spermatophyta</taxon>
        <taxon>Magnoliopsida</taxon>
        <taxon>Liliopsida</taxon>
        <taxon>Poales</taxon>
        <taxon>Poaceae</taxon>
        <taxon>PACMAD clade</taxon>
        <taxon>Panicoideae</taxon>
        <taxon>Panicodae</taxon>
        <taxon>Paniceae</taxon>
        <taxon>Dichantheliinae</taxon>
        <taxon>Dichanthelium</taxon>
    </lineage>
</organism>
<dbReference type="Proteomes" id="UP000095767">
    <property type="component" value="Unassembled WGS sequence"/>
</dbReference>
<accession>A0A1E5VBF6</accession>
<dbReference type="EMBL" id="LWDX02045220">
    <property type="protein sequence ID" value="OEL22482.1"/>
    <property type="molecule type" value="Genomic_DNA"/>
</dbReference>